<keyword evidence="1" id="KW-1015">Disulfide bond</keyword>
<dbReference type="PANTHER" id="PTHR11407">
    <property type="entry name" value="LYSOZYME C"/>
    <property type="match status" value="1"/>
</dbReference>
<dbReference type="Pfam" id="PF00062">
    <property type="entry name" value="Lys"/>
    <property type="match status" value="1"/>
</dbReference>
<dbReference type="OMA" id="VYERCEF"/>
<dbReference type="InterPro" id="IPR001916">
    <property type="entry name" value="Glyco_hydro_22"/>
</dbReference>
<dbReference type="Gene3D" id="1.10.530.10">
    <property type="match status" value="1"/>
</dbReference>
<feature type="signal peptide" evidence="3">
    <location>
        <begin position="1"/>
        <end position="18"/>
    </location>
</feature>
<reference evidence="4" key="1">
    <citation type="submission" date="2022-10" db="EMBL/GenBank/DDBJ databases">
        <title>Novel sulphate-reducing endosymbionts in the free-living metamonad Anaeramoeba.</title>
        <authorList>
            <person name="Jerlstrom-Hultqvist J."/>
            <person name="Cepicka I."/>
            <person name="Gallot-Lavallee L."/>
            <person name="Salas-Leiva D."/>
            <person name="Curtis B.A."/>
            <person name="Zahonova K."/>
            <person name="Pipaliya S."/>
            <person name="Dacks J."/>
            <person name="Roger A.J."/>
        </authorList>
    </citation>
    <scope>NUCLEOTIDE SEQUENCE</scope>
    <source>
        <strain evidence="4">BMAN</strain>
    </source>
</reference>
<accession>A0A9Q0LNS8</accession>
<feature type="chain" id="PRO_5040375288" evidence="3">
    <location>
        <begin position="19"/>
        <end position="134"/>
    </location>
</feature>
<sequence length="134" mass="14996">MKITIFLIAIFAVAVVYSISECDTAKYLENAGFSSTQVPVMVCIAKYESSYNCGATHDNTDGSEDFGLFQINSYWWCSGGPISKYDGCHNTCQSMFSCQTNANCARVVYEQQGYTAWYAYRSHKSECDSFVIHC</sequence>
<gene>
    <name evidence="4" type="ORF">M0811_06497</name>
</gene>
<dbReference type="PRINTS" id="PR00135">
    <property type="entry name" value="LYZLACT"/>
</dbReference>
<dbReference type="SMART" id="SM00263">
    <property type="entry name" value="LYZ1"/>
    <property type="match status" value="1"/>
</dbReference>
<organism evidence="4 5">
    <name type="scientific">Anaeramoeba ignava</name>
    <name type="common">Anaerobic marine amoeba</name>
    <dbReference type="NCBI Taxonomy" id="1746090"/>
    <lineage>
        <taxon>Eukaryota</taxon>
        <taxon>Metamonada</taxon>
        <taxon>Anaeramoebidae</taxon>
        <taxon>Anaeramoeba</taxon>
    </lineage>
</organism>
<dbReference type="Proteomes" id="UP001149090">
    <property type="component" value="Unassembled WGS sequence"/>
</dbReference>
<protein>
    <submittedName>
        <fullName evidence="4">Lysozyme</fullName>
    </submittedName>
</protein>
<dbReference type="SUPFAM" id="SSF53955">
    <property type="entry name" value="Lysozyme-like"/>
    <property type="match status" value="1"/>
</dbReference>
<dbReference type="InterPro" id="IPR023346">
    <property type="entry name" value="Lysozyme-like_dom_sf"/>
</dbReference>
<comment type="similarity">
    <text evidence="2">Belongs to the glycosyl hydrolase 22 family.</text>
</comment>
<keyword evidence="5" id="KW-1185">Reference proteome</keyword>
<name>A0A9Q0LNS8_ANAIG</name>
<dbReference type="GO" id="GO:0003796">
    <property type="term" value="F:lysozyme activity"/>
    <property type="evidence" value="ECO:0007669"/>
    <property type="project" value="TreeGrafter"/>
</dbReference>
<evidence type="ECO:0000313" key="5">
    <source>
        <dbReference type="Proteomes" id="UP001149090"/>
    </source>
</evidence>
<evidence type="ECO:0000256" key="1">
    <source>
        <dbReference type="ARBA" id="ARBA00023157"/>
    </source>
</evidence>
<keyword evidence="3" id="KW-0732">Signal</keyword>
<dbReference type="OrthoDB" id="17373at2759"/>
<comment type="caution">
    <text evidence="4">The sequence shown here is derived from an EMBL/GenBank/DDBJ whole genome shotgun (WGS) entry which is preliminary data.</text>
</comment>
<evidence type="ECO:0000313" key="4">
    <source>
        <dbReference type="EMBL" id="KAJ5076218.1"/>
    </source>
</evidence>
<dbReference type="PROSITE" id="PS51348">
    <property type="entry name" value="GLYCOSYL_HYDROL_F22_2"/>
    <property type="match status" value="1"/>
</dbReference>
<dbReference type="AlphaFoldDB" id="A0A9Q0LNS8"/>
<proteinExistence type="inferred from homology"/>
<dbReference type="PANTHER" id="PTHR11407:SF63">
    <property type="entry name" value="LYSOZYME C"/>
    <property type="match status" value="1"/>
</dbReference>
<dbReference type="EMBL" id="JAPDFW010000062">
    <property type="protein sequence ID" value="KAJ5076218.1"/>
    <property type="molecule type" value="Genomic_DNA"/>
</dbReference>
<evidence type="ECO:0000256" key="2">
    <source>
        <dbReference type="RuleBase" id="RU004440"/>
    </source>
</evidence>
<evidence type="ECO:0000256" key="3">
    <source>
        <dbReference type="SAM" id="SignalP"/>
    </source>
</evidence>